<proteinExistence type="predicted"/>
<name>A0AAW2GV44_9HYME</name>
<evidence type="ECO:0000313" key="2">
    <source>
        <dbReference type="Proteomes" id="UP001430953"/>
    </source>
</evidence>
<protein>
    <submittedName>
        <fullName evidence="1">Uncharacterized protein</fullName>
    </submittedName>
</protein>
<gene>
    <name evidence="1" type="ORF">PUN28_002586</name>
</gene>
<evidence type="ECO:0000313" key="1">
    <source>
        <dbReference type="EMBL" id="KAL0131094.1"/>
    </source>
</evidence>
<dbReference type="EMBL" id="JADYXP020000002">
    <property type="protein sequence ID" value="KAL0131094.1"/>
    <property type="molecule type" value="Genomic_DNA"/>
</dbReference>
<reference evidence="1 2" key="1">
    <citation type="submission" date="2023-03" db="EMBL/GenBank/DDBJ databases">
        <title>High recombination rates correlate with genetic variation in Cardiocondyla obscurior ants.</title>
        <authorList>
            <person name="Errbii M."/>
        </authorList>
    </citation>
    <scope>NUCLEOTIDE SEQUENCE [LARGE SCALE GENOMIC DNA]</scope>
    <source>
        <strain evidence="1">Alpha-2009</strain>
        <tissue evidence="1">Whole body</tissue>
    </source>
</reference>
<keyword evidence="2" id="KW-1185">Reference proteome</keyword>
<organism evidence="1 2">
    <name type="scientific">Cardiocondyla obscurior</name>
    <dbReference type="NCBI Taxonomy" id="286306"/>
    <lineage>
        <taxon>Eukaryota</taxon>
        <taxon>Metazoa</taxon>
        <taxon>Ecdysozoa</taxon>
        <taxon>Arthropoda</taxon>
        <taxon>Hexapoda</taxon>
        <taxon>Insecta</taxon>
        <taxon>Pterygota</taxon>
        <taxon>Neoptera</taxon>
        <taxon>Endopterygota</taxon>
        <taxon>Hymenoptera</taxon>
        <taxon>Apocrita</taxon>
        <taxon>Aculeata</taxon>
        <taxon>Formicoidea</taxon>
        <taxon>Formicidae</taxon>
        <taxon>Myrmicinae</taxon>
        <taxon>Cardiocondyla</taxon>
    </lineage>
</organism>
<accession>A0AAW2GV44</accession>
<dbReference type="Proteomes" id="UP001430953">
    <property type="component" value="Unassembled WGS sequence"/>
</dbReference>
<dbReference type="AlphaFoldDB" id="A0AAW2GV44"/>
<sequence>MFFFSWHPLSQGVPPTRSSKYFPSSPAHYSSLVLCSCRSFSHRFLYYSHSFFLSLSFFSSQRPRCTGLQRAAAILHT</sequence>
<comment type="caution">
    <text evidence="1">The sequence shown here is derived from an EMBL/GenBank/DDBJ whole genome shotgun (WGS) entry which is preliminary data.</text>
</comment>